<accession>A0ABZ1IAX0</accession>
<dbReference type="InterPro" id="IPR029058">
    <property type="entry name" value="AB_hydrolase_fold"/>
</dbReference>
<evidence type="ECO:0000313" key="3">
    <source>
        <dbReference type="EMBL" id="WSE31605.1"/>
    </source>
</evidence>
<dbReference type="InterPro" id="IPR013094">
    <property type="entry name" value="AB_hydrolase_3"/>
</dbReference>
<evidence type="ECO:0000259" key="2">
    <source>
        <dbReference type="Pfam" id="PF07859"/>
    </source>
</evidence>
<organism evidence="3 4">
    <name type="scientific">Amycolatopsis rhabdoformis</name>
    <dbReference type="NCBI Taxonomy" id="1448059"/>
    <lineage>
        <taxon>Bacteria</taxon>
        <taxon>Bacillati</taxon>
        <taxon>Actinomycetota</taxon>
        <taxon>Actinomycetes</taxon>
        <taxon>Pseudonocardiales</taxon>
        <taxon>Pseudonocardiaceae</taxon>
        <taxon>Amycolatopsis</taxon>
    </lineage>
</organism>
<keyword evidence="4" id="KW-1185">Reference proteome</keyword>
<proteinExistence type="predicted"/>
<dbReference type="GO" id="GO:0016787">
    <property type="term" value="F:hydrolase activity"/>
    <property type="evidence" value="ECO:0007669"/>
    <property type="project" value="UniProtKB-KW"/>
</dbReference>
<evidence type="ECO:0000256" key="1">
    <source>
        <dbReference type="ARBA" id="ARBA00022801"/>
    </source>
</evidence>
<feature type="domain" description="Alpha/beta hydrolase fold-3" evidence="2">
    <location>
        <begin position="91"/>
        <end position="298"/>
    </location>
</feature>
<dbReference type="SUPFAM" id="SSF53474">
    <property type="entry name" value="alpha/beta-Hydrolases"/>
    <property type="match status" value="1"/>
</dbReference>
<dbReference type="Gene3D" id="3.40.50.1820">
    <property type="entry name" value="alpha/beta hydrolase"/>
    <property type="match status" value="1"/>
</dbReference>
<dbReference type="PANTHER" id="PTHR48081:SF8">
    <property type="entry name" value="ALPHA_BETA HYDROLASE FOLD-3 DOMAIN-CONTAINING PROTEIN-RELATED"/>
    <property type="match status" value="1"/>
</dbReference>
<evidence type="ECO:0000313" key="4">
    <source>
        <dbReference type="Proteomes" id="UP001330812"/>
    </source>
</evidence>
<protein>
    <submittedName>
        <fullName evidence="3">Alpha/beta hydrolase</fullName>
    </submittedName>
</protein>
<name>A0ABZ1IAX0_9PSEU</name>
<dbReference type="InterPro" id="IPR050300">
    <property type="entry name" value="GDXG_lipolytic_enzyme"/>
</dbReference>
<gene>
    <name evidence="3" type="ORF">VSH64_05715</name>
</gene>
<dbReference type="PANTHER" id="PTHR48081">
    <property type="entry name" value="AB HYDROLASE SUPERFAMILY PROTEIN C4A8.06C"/>
    <property type="match status" value="1"/>
</dbReference>
<dbReference type="Proteomes" id="UP001330812">
    <property type="component" value="Chromosome"/>
</dbReference>
<sequence>MTGPALLEALMDYAFDPEIAAALPMLPDTGDLKDLVTARAKMKEMMAELLGDVDETGVTVRNTTVPGPEGAPDVAVRIYTPDTIATPALLFNVHGGGFIVGDVDTDHPAAVELSRELGVVVVSVDYRLAPEAPYPAGLEDCYAALVWSAKHADELGVDPERVVIHGVSAGGGLCAALALLARDRGGPAIAFQFLGVPEIDDRLQTPSMRRFDDTPLWNLPNAEFSWDSYLGAGVRGTADVPVYAAPARATDLAGLPPAYISVMEYDPLRDEGIAYAQALLAAHVPTELHLFPGTFHGSAMVRHATITRREAAESRAVLARALGVELG</sequence>
<dbReference type="Pfam" id="PF07859">
    <property type="entry name" value="Abhydrolase_3"/>
    <property type="match status" value="1"/>
</dbReference>
<dbReference type="RefSeq" id="WP_326834412.1">
    <property type="nucleotide sequence ID" value="NZ_CP142149.1"/>
</dbReference>
<reference evidence="3 4" key="1">
    <citation type="journal article" date="2015" name="Int. J. Syst. Evol. Microbiol.">
        <title>Amycolatopsis rhabdoformis sp. nov., an actinomycete isolated from a tropical forest soil.</title>
        <authorList>
            <person name="Souza W.R."/>
            <person name="Silva R.E."/>
            <person name="Goodfellow M."/>
            <person name="Busarakam K."/>
            <person name="Figueiro F.S."/>
            <person name="Ferreira D."/>
            <person name="Rodrigues-Filho E."/>
            <person name="Moraes L.A.B."/>
            <person name="Zucchi T.D."/>
        </authorList>
    </citation>
    <scope>NUCLEOTIDE SEQUENCE [LARGE SCALE GENOMIC DNA]</scope>
    <source>
        <strain evidence="3 4">NCIMB 14900</strain>
    </source>
</reference>
<keyword evidence="1 3" id="KW-0378">Hydrolase</keyword>
<dbReference type="EMBL" id="CP142149">
    <property type="protein sequence ID" value="WSE31605.1"/>
    <property type="molecule type" value="Genomic_DNA"/>
</dbReference>